<dbReference type="EMBL" id="OC920833">
    <property type="protein sequence ID" value="CAD7652866.1"/>
    <property type="molecule type" value="Genomic_DNA"/>
</dbReference>
<accession>A0A7R9M3F0</accession>
<dbReference type="Proteomes" id="UP000728032">
    <property type="component" value="Unassembled WGS sequence"/>
</dbReference>
<feature type="compositionally biased region" description="Polar residues" evidence="1">
    <location>
        <begin position="1"/>
        <end position="25"/>
    </location>
</feature>
<protein>
    <submittedName>
        <fullName evidence="2">Uncharacterized protein</fullName>
    </submittedName>
</protein>
<dbReference type="EMBL" id="CAJPVJ010006008">
    <property type="protein sequence ID" value="CAG2170053.1"/>
    <property type="molecule type" value="Genomic_DNA"/>
</dbReference>
<reference evidence="2" key="1">
    <citation type="submission" date="2020-11" db="EMBL/GenBank/DDBJ databases">
        <authorList>
            <person name="Tran Van P."/>
        </authorList>
    </citation>
    <scope>NUCLEOTIDE SEQUENCE</scope>
</reference>
<keyword evidence="3" id="KW-1185">Reference proteome</keyword>
<proteinExistence type="predicted"/>
<name>A0A7R9M3F0_9ACAR</name>
<feature type="compositionally biased region" description="Low complexity" evidence="1">
    <location>
        <begin position="26"/>
        <end position="37"/>
    </location>
</feature>
<evidence type="ECO:0000313" key="2">
    <source>
        <dbReference type="EMBL" id="CAD7652866.1"/>
    </source>
</evidence>
<gene>
    <name evidence="2" type="ORF">ONB1V03_LOCUS9524</name>
</gene>
<dbReference type="OrthoDB" id="10467499at2759"/>
<organism evidence="2">
    <name type="scientific">Oppiella nova</name>
    <dbReference type="NCBI Taxonomy" id="334625"/>
    <lineage>
        <taxon>Eukaryota</taxon>
        <taxon>Metazoa</taxon>
        <taxon>Ecdysozoa</taxon>
        <taxon>Arthropoda</taxon>
        <taxon>Chelicerata</taxon>
        <taxon>Arachnida</taxon>
        <taxon>Acari</taxon>
        <taxon>Acariformes</taxon>
        <taxon>Sarcoptiformes</taxon>
        <taxon>Oribatida</taxon>
        <taxon>Brachypylina</taxon>
        <taxon>Oppioidea</taxon>
        <taxon>Oppiidae</taxon>
        <taxon>Oppiella</taxon>
    </lineage>
</organism>
<evidence type="ECO:0000313" key="3">
    <source>
        <dbReference type="Proteomes" id="UP000728032"/>
    </source>
</evidence>
<evidence type="ECO:0000256" key="1">
    <source>
        <dbReference type="SAM" id="MobiDB-lite"/>
    </source>
</evidence>
<dbReference type="AlphaFoldDB" id="A0A7R9M3F0"/>
<feature type="region of interest" description="Disordered" evidence="1">
    <location>
        <begin position="1"/>
        <end position="38"/>
    </location>
</feature>
<sequence length="97" mass="10201">MSWSTKKNNNELNRSYGSINQSLDESNTTTISDNNSNGWLSKATNGVYSVGAGAVTYGMGGLKWALTSTANVSSAVLSAGAEGVVHLKKRASKDKDE</sequence>